<dbReference type="InterPro" id="IPR005835">
    <property type="entry name" value="NTP_transferase_dom"/>
</dbReference>
<sequence length="234" mass="25515">MDAILLCAGKGTRLRPLTDRIPKPLVPLAGSSPLERSLHILPARIDRVILVVGHLGHVIQERIGSYSQGRDVVYVEQKPLNGTGGALRQARMHIRSELFLVMNGDDLYDQEDLRKLAADGPALLTLERALDRMIDSWKIGDDGSLQDLIPSVPGASARINIGAYVLDRRWFGTSPVRVPGKTDEWSLPHAIPQLIADGVRIRAQQASFWMPVGTPEELASAEAVLAKSLEAKAG</sequence>
<dbReference type="GO" id="GO:0016779">
    <property type="term" value="F:nucleotidyltransferase activity"/>
    <property type="evidence" value="ECO:0007669"/>
    <property type="project" value="UniProtKB-KW"/>
</dbReference>
<evidence type="ECO:0000313" key="4">
    <source>
        <dbReference type="EMBL" id="MBE7525379.1"/>
    </source>
</evidence>
<gene>
    <name evidence="4" type="ORF">HS096_03270</name>
</gene>
<evidence type="ECO:0000256" key="1">
    <source>
        <dbReference type="ARBA" id="ARBA00022679"/>
    </source>
</evidence>
<dbReference type="Gene3D" id="3.90.550.10">
    <property type="entry name" value="Spore Coat Polysaccharide Biosynthesis Protein SpsA, Chain A"/>
    <property type="match status" value="1"/>
</dbReference>
<dbReference type="PANTHER" id="PTHR43584">
    <property type="entry name" value="NUCLEOTIDYL TRANSFERASE"/>
    <property type="match status" value="1"/>
</dbReference>
<reference evidence="4" key="1">
    <citation type="submission" date="2020-05" db="EMBL/GenBank/DDBJ databases">
        <title>High-Quality Genomes of Partial-Nitritation/Anammox System by Hierarchical Clustering Based Hybrid Assembly.</title>
        <authorList>
            <person name="Liu L."/>
            <person name="Wang Y."/>
            <person name="Che Y."/>
            <person name="Chen Y."/>
            <person name="Xia Y."/>
            <person name="Luo R."/>
            <person name="Cheng S.H."/>
            <person name="Zheng C."/>
            <person name="Zhang T."/>
        </authorList>
    </citation>
    <scope>NUCLEOTIDE SEQUENCE</scope>
    <source>
        <strain evidence="4">H1_PAT1</strain>
    </source>
</reference>
<evidence type="ECO:0000256" key="2">
    <source>
        <dbReference type="ARBA" id="ARBA00022695"/>
    </source>
</evidence>
<dbReference type="Proteomes" id="UP000710385">
    <property type="component" value="Unassembled WGS sequence"/>
</dbReference>
<name>A0A928TQL2_UNCKA</name>
<proteinExistence type="predicted"/>
<keyword evidence="2" id="KW-0548">Nucleotidyltransferase</keyword>
<dbReference type="EMBL" id="JABTTY010000001">
    <property type="protein sequence ID" value="MBE7525379.1"/>
    <property type="molecule type" value="Genomic_DNA"/>
</dbReference>
<dbReference type="AlphaFoldDB" id="A0A928TQL2"/>
<dbReference type="Pfam" id="PF00483">
    <property type="entry name" value="NTP_transferase"/>
    <property type="match status" value="1"/>
</dbReference>
<dbReference type="InterPro" id="IPR029044">
    <property type="entry name" value="Nucleotide-diphossugar_trans"/>
</dbReference>
<evidence type="ECO:0000313" key="5">
    <source>
        <dbReference type="Proteomes" id="UP000710385"/>
    </source>
</evidence>
<keyword evidence="1" id="KW-0808">Transferase</keyword>
<feature type="domain" description="Nucleotidyl transferase" evidence="3">
    <location>
        <begin position="3"/>
        <end position="117"/>
    </location>
</feature>
<dbReference type="SUPFAM" id="SSF53448">
    <property type="entry name" value="Nucleotide-diphospho-sugar transferases"/>
    <property type="match status" value="1"/>
</dbReference>
<evidence type="ECO:0000259" key="3">
    <source>
        <dbReference type="Pfam" id="PF00483"/>
    </source>
</evidence>
<dbReference type="PANTHER" id="PTHR43584:SF8">
    <property type="entry name" value="N-ACETYLMURAMATE ALPHA-1-PHOSPHATE URIDYLYLTRANSFERASE"/>
    <property type="match status" value="1"/>
</dbReference>
<accession>A0A928TQL2</accession>
<organism evidence="4 5">
    <name type="scientific">candidate division WWE3 bacterium</name>
    <dbReference type="NCBI Taxonomy" id="2053526"/>
    <lineage>
        <taxon>Bacteria</taxon>
        <taxon>Katanobacteria</taxon>
    </lineage>
</organism>
<dbReference type="InterPro" id="IPR050065">
    <property type="entry name" value="GlmU-like"/>
</dbReference>
<protein>
    <submittedName>
        <fullName evidence="4">Nucleotidyltransferase family protein</fullName>
    </submittedName>
</protein>
<dbReference type="CDD" id="cd04181">
    <property type="entry name" value="NTP_transferase"/>
    <property type="match status" value="1"/>
</dbReference>
<comment type="caution">
    <text evidence="4">The sequence shown here is derived from an EMBL/GenBank/DDBJ whole genome shotgun (WGS) entry which is preliminary data.</text>
</comment>